<keyword evidence="1" id="KW-0732">Signal</keyword>
<evidence type="ECO:0000313" key="3">
    <source>
        <dbReference type="Proteomes" id="UP000472277"/>
    </source>
</evidence>
<evidence type="ECO:0000256" key="1">
    <source>
        <dbReference type="SAM" id="SignalP"/>
    </source>
</evidence>
<feature type="signal peptide" evidence="1">
    <location>
        <begin position="1"/>
        <end position="17"/>
    </location>
</feature>
<name>A0A674DCN8_SALTR</name>
<keyword evidence="3" id="KW-1185">Reference proteome</keyword>
<dbReference type="AlphaFoldDB" id="A0A674DCN8"/>
<dbReference type="InParanoid" id="A0A674DCN8"/>
<evidence type="ECO:0000313" key="2">
    <source>
        <dbReference type="Ensembl" id="ENSSTUP00000093329.1"/>
    </source>
</evidence>
<dbReference type="GeneTree" id="ENSGT01120000277697"/>
<dbReference type="Proteomes" id="UP000472277">
    <property type="component" value="Chromosome 34"/>
</dbReference>
<feature type="chain" id="PRO_5025486276" description="Granulins domain-containing protein" evidence="1">
    <location>
        <begin position="18"/>
        <end position="58"/>
    </location>
</feature>
<proteinExistence type="predicted"/>
<reference evidence="2" key="2">
    <citation type="submission" date="2025-09" db="UniProtKB">
        <authorList>
            <consortium name="Ensembl"/>
        </authorList>
    </citation>
    <scope>IDENTIFICATION</scope>
</reference>
<accession>A0A674DCN8</accession>
<protein>
    <recommendedName>
        <fullName evidence="4">Granulins domain-containing protein</fullName>
    </recommendedName>
</protein>
<evidence type="ECO:0008006" key="4">
    <source>
        <dbReference type="Google" id="ProtNLM"/>
    </source>
</evidence>
<organism evidence="2 3">
    <name type="scientific">Salmo trutta</name>
    <name type="common">Brown trout</name>
    <dbReference type="NCBI Taxonomy" id="8032"/>
    <lineage>
        <taxon>Eukaryota</taxon>
        <taxon>Metazoa</taxon>
        <taxon>Chordata</taxon>
        <taxon>Craniata</taxon>
        <taxon>Vertebrata</taxon>
        <taxon>Euteleostomi</taxon>
        <taxon>Actinopterygii</taxon>
        <taxon>Neopterygii</taxon>
        <taxon>Teleostei</taxon>
        <taxon>Protacanthopterygii</taxon>
        <taxon>Salmoniformes</taxon>
        <taxon>Salmonidae</taxon>
        <taxon>Salmoninae</taxon>
        <taxon>Salmo</taxon>
    </lineage>
</organism>
<dbReference type="Ensembl" id="ENSSTUT00000099681.1">
    <property type="protein sequence ID" value="ENSSTUP00000093329.1"/>
    <property type="gene ID" value="ENSSTUG00000041364.1"/>
</dbReference>
<reference evidence="2" key="1">
    <citation type="submission" date="2025-08" db="UniProtKB">
        <authorList>
            <consortium name="Ensembl"/>
        </authorList>
    </citation>
    <scope>IDENTIFICATION</scope>
</reference>
<sequence length="58" mass="6057">MWNIAALVLVVAGSASCYITCPDGKVCSDQSTCCLTKEGYTCCPVTLVSKQGSHEGNL</sequence>